<keyword evidence="3 9" id="KW-0489">Methyltransferase</keyword>
<accession>A0A2G3E3B0</accession>
<dbReference type="PANTHER" id="PTHR47036">
    <property type="entry name" value="COBALT-FACTOR III C(17)-METHYLTRANSFERASE-RELATED"/>
    <property type="match status" value="1"/>
</dbReference>
<dbReference type="Pfam" id="PF00590">
    <property type="entry name" value="TP_methylase"/>
    <property type="match status" value="1"/>
</dbReference>
<dbReference type="InterPro" id="IPR000878">
    <property type="entry name" value="4pyrrol_Mease"/>
</dbReference>
<dbReference type="InterPro" id="IPR035996">
    <property type="entry name" value="4pyrrol_Methylase_sf"/>
</dbReference>
<dbReference type="InterPro" id="IPR014776">
    <property type="entry name" value="4pyrrole_Mease_sub2"/>
</dbReference>
<evidence type="ECO:0000313" key="10">
    <source>
        <dbReference type="Proteomes" id="UP000224563"/>
    </source>
</evidence>
<dbReference type="Gene3D" id="3.40.1010.10">
    <property type="entry name" value="Cobalt-precorrin-4 Transmethylase, Domain 1"/>
    <property type="match status" value="1"/>
</dbReference>
<dbReference type="GO" id="GO:0032259">
    <property type="term" value="P:methylation"/>
    <property type="evidence" value="ECO:0007669"/>
    <property type="project" value="UniProtKB-KW"/>
</dbReference>
<dbReference type="InterPro" id="IPR006363">
    <property type="entry name" value="Cbl_synth_CobJ/CibH_dom"/>
</dbReference>
<gene>
    <name evidence="9" type="primary">cobJ</name>
    <name evidence="9" type="ORF">CSX02_07130</name>
</gene>
<dbReference type="SUPFAM" id="SSF53790">
    <property type="entry name" value="Tetrapyrrole methylase"/>
    <property type="match status" value="1"/>
</dbReference>
<dbReference type="SUPFAM" id="SSF159664">
    <property type="entry name" value="CobE/GbiG C-terminal domain-like"/>
    <property type="match status" value="1"/>
</dbReference>
<dbReference type="SUPFAM" id="SSF159672">
    <property type="entry name" value="CbiG N-terminal domain-like"/>
    <property type="match status" value="1"/>
</dbReference>
<dbReference type="CDD" id="cd11646">
    <property type="entry name" value="Precorrin_3B_C17_MT"/>
    <property type="match status" value="1"/>
</dbReference>
<dbReference type="InterPro" id="IPR021744">
    <property type="entry name" value="CbiG_N"/>
</dbReference>
<sequence length="571" mass="61712">MFIDVLTFTEHGEKLAYQMMTSISKCADEEVKWHLYYKDAEDIYTKSREAFENGHALVFICAIGIAMRAIASCVKDKLTDVPVVGMDDAGKFVVPLLSGHMGGANELALTIAQAMSATPVITTSTDCNDAFSADLFAKEQNLSIMNREGIRSVSAKAIEGKPIRLMVEHFKAASADVVVTRDSAKYRHGTLALCPRDYAVGIGCKKGKSFEEIESAVQSVLKEHQIDESRIGAIASIDLKAEEPGLIRFSQVHKLPFLTFDAEILNGIQGHFSSSDFVKNTTGTDNVCERAAIAAAGDGASLLVQKTACDGVTVAIASPAGVKKKAPVRNLVYVVGMGPGAEIQMTQQALSALEQADTIVGYSVYLELLGARFAKKETISTPMRQEMRRCEICFEEAQKGKCVAMVCSGDAGVYGMATLLLDLQSKYPDVGVEVVPGITAATSGAAILGAPLNHDFCVISLSDLLTPRSVIEARLRAAAQGDFAIAIYNPSSHKRNDYLQWACEILLEYRKESNACGYVENIGRDGTKASVCTLVELRSRKVNMFTTVFIGNSQTKIMGNHLVTPRGYHID</sequence>
<name>A0A2G3E3B0_9FIRM</name>
<dbReference type="InterPro" id="IPR036518">
    <property type="entry name" value="CobE/GbiG_C_sf"/>
</dbReference>
<evidence type="ECO:0000256" key="3">
    <source>
        <dbReference type="ARBA" id="ARBA00022603"/>
    </source>
</evidence>
<dbReference type="GO" id="GO:0008168">
    <property type="term" value="F:methyltransferase activity"/>
    <property type="evidence" value="ECO:0007669"/>
    <property type="project" value="UniProtKB-KW"/>
</dbReference>
<evidence type="ECO:0000256" key="4">
    <source>
        <dbReference type="ARBA" id="ARBA00022679"/>
    </source>
</evidence>
<dbReference type="AlphaFoldDB" id="A0A2G3E3B0"/>
<dbReference type="InterPro" id="IPR038029">
    <property type="entry name" value="GbiG_N_sf"/>
</dbReference>
<comment type="caution">
    <text evidence="9">The sequence shown here is derived from an EMBL/GenBank/DDBJ whole genome shotgun (WGS) entry which is preliminary data.</text>
</comment>
<proteinExistence type="predicted"/>
<keyword evidence="10" id="KW-1185">Reference proteome</keyword>
<feature type="domain" description="Tetrapyrrole methylase" evidence="6">
    <location>
        <begin position="332"/>
        <end position="537"/>
    </location>
</feature>
<organism evidence="9 10">
    <name type="scientific">Agathobacter ruminis</name>
    <dbReference type="NCBI Taxonomy" id="1712665"/>
    <lineage>
        <taxon>Bacteria</taxon>
        <taxon>Bacillati</taxon>
        <taxon>Bacillota</taxon>
        <taxon>Clostridia</taxon>
        <taxon>Lachnospirales</taxon>
        <taxon>Lachnospiraceae</taxon>
        <taxon>Agathobacter</taxon>
    </lineage>
</organism>
<dbReference type="EMBL" id="PDYG01000040">
    <property type="protein sequence ID" value="PHU37593.1"/>
    <property type="molecule type" value="Genomic_DNA"/>
</dbReference>
<feature type="domain" description="CobE/GbiG C-terminal" evidence="7">
    <location>
        <begin position="199"/>
        <end position="317"/>
    </location>
</feature>
<dbReference type="Gene3D" id="3.30.950.10">
    <property type="entry name" value="Methyltransferase, Cobalt-precorrin-4 Transmethylase, Domain 2"/>
    <property type="match status" value="1"/>
</dbReference>
<keyword evidence="4 9" id="KW-0808">Transferase</keyword>
<dbReference type="Proteomes" id="UP000224563">
    <property type="component" value="Unassembled WGS sequence"/>
</dbReference>
<dbReference type="GO" id="GO:0009236">
    <property type="term" value="P:cobalamin biosynthetic process"/>
    <property type="evidence" value="ECO:0007669"/>
    <property type="project" value="UniProtKB-UniPathway"/>
</dbReference>
<dbReference type="UniPathway" id="UPA00148"/>
<evidence type="ECO:0000259" key="6">
    <source>
        <dbReference type="Pfam" id="PF00590"/>
    </source>
</evidence>
<feature type="domain" description="Cobalamin synthesis G N-terminal" evidence="8">
    <location>
        <begin position="48"/>
        <end position="126"/>
    </location>
</feature>
<reference evidence="9 10" key="1">
    <citation type="submission" date="2017-10" db="EMBL/GenBank/DDBJ databases">
        <title>Resolving the taxonomy of Roseburia spp., Eubacterium rectale and Agathobacter spp. through phylogenomic analysis.</title>
        <authorList>
            <person name="Sheridan P.O."/>
            <person name="Walker A.W."/>
            <person name="Duncan S.H."/>
            <person name="Scott K.P."/>
            <person name="Toole P.W.O."/>
            <person name="Luis P."/>
            <person name="Flint H.J."/>
        </authorList>
    </citation>
    <scope>NUCLEOTIDE SEQUENCE [LARGE SCALE GENOMIC DNA]</scope>
    <source>
        <strain evidence="9 10">JK623</strain>
    </source>
</reference>
<evidence type="ECO:0000256" key="1">
    <source>
        <dbReference type="ARBA" id="ARBA00004953"/>
    </source>
</evidence>
<dbReference type="Pfam" id="PF01890">
    <property type="entry name" value="CbiG_C"/>
    <property type="match status" value="1"/>
</dbReference>
<evidence type="ECO:0000256" key="5">
    <source>
        <dbReference type="ARBA" id="ARBA00022691"/>
    </source>
</evidence>
<dbReference type="InterPro" id="IPR051810">
    <property type="entry name" value="Precorrin_MeTrfase"/>
</dbReference>
<keyword evidence="5" id="KW-0949">S-adenosyl-L-methionine</keyword>
<evidence type="ECO:0000256" key="2">
    <source>
        <dbReference type="ARBA" id="ARBA00022573"/>
    </source>
</evidence>
<evidence type="ECO:0000259" key="8">
    <source>
        <dbReference type="Pfam" id="PF11760"/>
    </source>
</evidence>
<dbReference type="InterPro" id="IPR002750">
    <property type="entry name" value="CobE/GbiG_C"/>
</dbReference>
<dbReference type="NCBIfam" id="TIGR01466">
    <property type="entry name" value="cobJ_cbiH"/>
    <property type="match status" value="1"/>
</dbReference>
<dbReference type="PANTHER" id="PTHR47036:SF1">
    <property type="entry name" value="COBALT-FACTOR III C(17)-METHYLTRANSFERASE-RELATED"/>
    <property type="match status" value="1"/>
</dbReference>
<reference evidence="9 10" key="2">
    <citation type="submission" date="2017-10" db="EMBL/GenBank/DDBJ databases">
        <authorList>
            <person name="Banno H."/>
            <person name="Chua N.-H."/>
        </authorList>
    </citation>
    <scope>NUCLEOTIDE SEQUENCE [LARGE SCALE GENOMIC DNA]</scope>
    <source>
        <strain evidence="9 10">JK623</strain>
    </source>
</reference>
<dbReference type="InterPro" id="IPR014777">
    <property type="entry name" value="4pyrrole_Mease_sub1"/>
</dbReference>
<evidence type="ECO:0000259" key="7">
    <source>
        <dbReference type="Pfam" id="PF01890"/>
    </source>
</evidence>
<keyword evidence="2" id="KW-0169">Cobalamin biosynthesis</keyword>
<comment type="pathway">
    <text evidence="1">Cofactor biosynthesis; adenosylcobalamin biosynthesis.</text>
</comment>
<dbReference type="Gene3D" id="3.30.420.180">
    <property type="entry name" value="CobE/GbiG C-terminal domain"/>
    <property type="match status" value="1"/>
</dbReference>
<evidence type="ECO:0000313" key="9">
    <source>
        <dbReference type="EMBL" id="PHU37593.1"/>
    </source>
</evidence>
<dbReference type="Gene3D" id="3.40.50.11220">
    <property type="match status" value="1"/>
</dbReference>
<dbReference type="Pfam" id="PF11760">
    <property type="entry name" value="CbiG_N"/>
    <property type="match status" value="1"/>
</dbReference>
<protein>
    <submittedName>
        <fullName evidence="9">Precorrin-3B C(17)-methyltransferase</fullName>
    </submittedName>
</protein>